<keyword evidence="1" id="KW-0732">Signal</keyword>
<protein>
    <recommendedName>
        <fullName evidence="2">TLDc domain-containing protein</fullName>
    </recommendedName>
</protein>
<dbReference type="AlphaFoldDB" id="A0A0G4E9W4"/>
<feature type="signal peptide" evidence="1">
    <location>
        <begin position="1"/>
        <end position="19"/>
    </location>
</feature>
<dbReference type="InParanoid" id="A0A0G4E9W4"/>
<evidence type="ECO:0000256" key="1">
    <source>
        <dbReference type="SAM" id="SignalP"/>
    </source>
</evidence>
<dbReference type="Proteomes" id="UP000041254">
    <property type="component" value="Unassembled WGS sequence"/>
</dbReference>
<dbReference type="EMBL" id="CDMY01000040">
    <property type="protein sequence ID" value="CEL91994.1"/>
    <property type="molecule type" value="Genomic_DNA"/>
</dbReference>
<keyword evidence="4" id="KW-1185">Reference proteome</keyword>
<dbReference type="InterPro" id="IPR006571">
    <property type="entry name" value="TLDc_dom"/>
</dbReference>
<dbReference type="PhylomeDB" id="A0A0G4E9W4"/>
<dbReference type="OrthoDB" id="26679at2759"/>
<organism evidence="3 4">
    <name type="scientific">Vitrella brassicaformis (strain CCMP3155)</name>
    <dbReference type="NCBI Taxonomy" id="1169540"/>
    <lineage>
        <taxon>Eukaryota</taxon>
        <taxon>Sar</taxon>
        <taxon>Alveolata</taxon>
        <taxon>Colpodellida</taxon>
        <taxon>Vitrellaceae</taxon>
        <taxon>Vitrella</taxon>
    </lineage>
</organism>
<feature type="domain" description="TLDc" evidence="2">
    <location>
        <begin position="57"/>
        <end position="222"/>
    </location>
</feature>
<evidence type="ECO:0000313" key="4">
    <source>
        <dbReference type="Proteomes" id="UP000041254"/>
    </source>
</evidence>
<evidence type="ECO:0000259" key="2">
    <source>
        <dbReference type="Pfam" id="PF07534"/>
    </source>
</evidence>
<accession>A0A0G4E9W4</accession>
<dbReference type="Pfam" id="PF07534">
    <property type="entry name" value="TLD"/>
    <property type="match status" value="1"/>
</dbReference>
<reference evidence="3 4" key="1">
    <citation type="submission" date="2014-11" db="EMBL/GenBank/DDBJ databases">
        <authorList>
            <person name="Zhu J."/>
            <person name="Qi W."/>
            <person name="Song R."/>
        </authorList>
    </citation>
    <scope>NUCLEOTIDE SEQUENCE [LARGE SCALE GENOMIC DNA]</scope>
</reference>
<feature type="chain" id="PRO_5005187047" description="TLDc domain-containing protein" evidence="1">
    <location>
        <begin position="20"/>
        <end position="232"/>
    </location>
</feature>
<proteinExistence type="predicted"/>
<name>A0A0G4E9W4_VITBC</name>
<evidence type="ECO:0000313" key="3">
    <source>
        <dbReference type="EMBL" id="CEL91994.1"/>
    </source>
</evidence>
<gene>
    <name evidence="3" type="ORF">Vbra_6732</name>
</gene>
<sequence length="232" mass="25316">MVIWAVTVLLVLSVAWTSAKPAQQVHLRRVQEASPPNGTSLSASEYEGLIGLLGNGTTRLASLYRTSEHGTSYDDLIDRVGDAKPLVFVVRKDQYVFGAFISAGLRLPDDPASYHRVECDVWHFSLAGHFPQPTKIEIEQWEHYVEVAGGQRSVAVGGPSVYIGGVLWVKAEYDVGVAADDVLYCKQLTRSVPEGYTGVSTEYGTALLAGWSTFMADEIEVLHVVGWGSNQE</sequence>
<dbReference type="VEuPathDB" id="CryptoDB:Vbra_6732"/>